<name>A0A6J6CL56_9ZZZZ</name>
<evidence type="ECO:0000313" key="1">
    <source>
        <dbReference type="EMBL" id="CAB4552260.1"/>
    </source>
</evidence>
<accession>A0A6J6CL56</accession>
<dbReference type="EMBL" id="CAEZTC010000019">
    <property type="protein sequence ID" value="CAB4552260.1"/>
    <property type="molecule type" value="Genomic_DNA"/>
</dbReference>
<dbReference type="AlphaFoldDB" id="A0A6J6CL56"/>
<organism evidence="1">
    <name type="scientific">freshwater metagenome</name>
    <dbReference type="NCBI Taxonomy" id="449393"/>
    <lineage>
        <taxon>unclassified sequences</taxon>
        <taxon>metagenomes</taxon>
        <taxon>ecological metagenomes</taxon>
    </lineage>
</organism>
<sequence>MLTACGGAEKATERPLTSDEASVLAEVLSRNYEAQGASFSLAAQASSTGGTITLEGDVDWINHQGGARVVGGASPHPVSQVWWSKNVVAERRPTLDSEVARVLPGAGSPLLARSPDTSSRRLDQLIAIVMGLASQTPENAQLILQTEGSAFIRSDELRGKPVLVLRYGQRTLYWLDEETKNLMRFEGTDSTTRFPVVIDFFVLGPKALQVPQGTELVDLAKYNELLNRIPVSP</sequence>
<protein>
    <submittedName>
        <fullName evidence="1">Unannotated protein</fullName>
    </submittedName>
</protein>
<reference evidence="1" key="1">
    <citation type="submission" date="2020-05" db="EMBL/GenBank/DDBJ databases">
        <authorList>
            <person name="Chiriac C."/>
            <person name="Salcher M."/>
            <person name="Ghai R."/>
            <person name="Kavagutti S V."/>
        </authorList>
    </citation>
    <scope>NUCLEOTIDE SEQUENCE</scope>
</reference>
<gene>
    <name evidence="1" type="ORF">UFOPK1572_00258</name>
</gene>
<proteinExistence type="predicted"/>